<proteinExistence type="predicted"/>
<evidence type="ECO:0000313" key="2">
    <source>
        <dbReference type="EMBL" id="WXX03148.1"/>
    </source>
</evidence>
<evidence type="ECO:0000313" key="1">
    <source>
        <dbReference type="EMBL" id="WXX03145.1"/>
    </source>
</evidence>
<dbReference type="EMBL" id="PP526725">
    <property type="protein sequence ID" value="WXX03145.1"/>
    <property type="molecule type" value="Genomic_DNA"/>
</dbReference>
<sequence length="60" mass="6619">MSATKAITFDYTKACPSASCAFHLTSTARPCPFVLLSEYTKAACTSLLVRAHPCRRRRIP</sequence>
<reference evidence="1" key="1">
    <citation type="submission" date="2024-03" db="EMBL/GenBank/DDBJ databases">
        <title>Study on the Mechanism of Salmonella Phage vB_SalP_SE29 Recognizing the Surface Receptor of Host Bacteria.</title>
        <authorList>
            <person name="Zhang L."/>
            <person name="Liang S."/>
            <person name="Liang R."/>
        </authorList>
    </citation>
    <scope>NUCLEOTIDE SEQUENCE</scope>
</reference>
<organism evidence="1 3">
    <name type="scientific">Salmonella phage vB_SalP_SE29</name>
    <dbReference type="NCBI Taxonomy" id="3134913"/>
    <lineage>
        <taxon>Viruses</taxon>
        <taxon>Duplodnaviria</taxon>
        <taxon>Heunggongvirae</taxon>
        <taxon>Uroviricota</taxon>
        <taxon>Caudoviricetes</taxon>
        <taxon>Autographivirales</taxon>
        <taxon>Autosignataviridae</taxon>
        <taxon>Molineuxvirinae</taxon>
        <taxon>Zindervirus</taxon>
    </lineage>
</organism>
<protein>
    <submittedName>
        <fullName evidence="1">Uncharacterized protein</fullName>
    </submittedName>
</protein>
<accession>A0AAX4LXD2</accession>
<gene>
    <name evidence="1" type="ORF">IODZLFCR_CDS0001</name>
    <name evidence="2" type="ORF">IODZLFCR_CDS0004</name>
</gene>
<name>A0AAX4LXD2_9CAUD</name>
<evidence type="ECO:0000313" key="3">
    <source>
        <dbReference type="Proteomes" id="UP001434079"/>
    </source>
</evidence>
<dbReference type="EMBL" id="PP526725">
    <property type="protein sequence ID" value="WXX03148.1"/>
    <property type="molecule type" value="Genomic_DNA"/>
</dbReference>
<dbReference type="Proteomes" id="UP001434079">
    <property type="component" value="Segment"/>
</dbReference>